<gene>
    <name evidence="13 15" type="primary">ubiB</name>
    <name evidence="15" type="ORF">ACFQBM_10220</name>
</gene>
<name>A0ABW1YLP7_9GAMM</name>
<evidence type="ECO:0000256" key="8">
    <source>
        <dbReference type="ARBA" id="ARBA00022741"/>
    </source>
</evidence>
<keyword evidence="12 13" id="KW-0472">Membrane</keyword>
<dbReference type="InterPro" id="IPR045308">
    <property type="entry name" value="UbiB_bact"/>
</dbReference>
<keyword evidence="15" id="KW-0830">Ubiquinone</keyword>
<dbReference type="NCBIfam" id="TIGR01982">
    <property type="entry name" value="UbiB"/>
    <property type="match status" value="1"/>
</dbReference>
<evidence type="ECO:0000256" key="2">
    <source>
        <dbReference type="ARBA" id="ARBA00009670"/>
    </source>
</evidence>
<dbReference type="EC" id="2.7.-.-" evidence="13"/>
<keyword evidence="11 13" id="KW-1133">Transmembrane helix</keyword>
<evidence type="ECO:0000256" key="4">
    <source>
        <dbReference type="ARBA" id="ARBA00022519"/>
    </source>
</evidence>
<dbReference type="InterPro" id="IPR050154">
    <property type="entry name" value="UbiB_kinase"/>
</dbReference>
<feature type="binding site" evidence="13">
    <location>
        <begin position="124"/>
        <end position="132"/>
    </location>
    <ligand>
        <name>ATP</name>
        <dbReference type="ChEBI" id="CHEBI:30616"/>
    </ligand>
</feature>
<dbReference type="NCBIfam" id="NF003404">
    <property type="entry name" value="PRK04750.1"/>
    <property type="match status" value="1"/>
</dbReference>
<organism evidence="15 16">
    <name type="scientific">Microbulbifer taiwanensis</name>
    <dbReference type="NCBI Taxonomy" id="986746"/>
    <lineage>
        <taxon>Bacteria</taxon>
        <taxon>Pseudomonadati</taxon>
        <taxon>Pseudomonadota</taxon>
        <taxon>Gammaproteobacteria</taxon>
        <taxon>Cellvibrionales</taxon>
        <taxon>Microbulbiferaceae</taxon>
        <taxon>Microbulbifer</taxon>
    </lineage>
</organism>
<dbReference type="CDD" id="cd13972">
    <property type="entry name" value="UbiB"/>
    <property type="match status" value="1"/>
</dbReference>
<evidence type="ECO:0000256" key="5">
    <source>
        <dbReference type="ARBA" id="ARBA00022679"/>
    </source>
</evidence>
<evidence type="ECO:0000256" key="7">
    <source>
        <dbReference type="ARBA" id="ARBA00022692"/>
    </source>
</evidence>
<evidence type="ECO:0000259" key="14">
    <source>
        <dbReference type="Pfam" id="PF03109"/>
    </source>
</evidence>
<dbReference type="InterPro" id="IPR011009">
    <property type="entry name" value="Kinase-like_dom_sf"/>
</dbReference>
<comment type="similarity">
    <text evidence="13">Belongs to the ABC1 family. UbiB subfamily.</text>
</comment>
<dbReference type="PANTHER" id="PTHR10566">
    <property type="entry name" value="CHAPERONE-ACTIVITY OF BC1 COMPLEX CABC1 -RELATED"/>
    <property type="match status" value="1"/>
</dbReference>
<accession>A0ABW1YLP7</accession>
<evidence type="ECO:0000256" key="3">
    <source>
        <dbReference type="ARBA" id="ARBA00022475"/>
    </source>
</evidence>
<keyword evidence="8 13" id="KW-0547">Nucleotide-binding</keyword>
<keyword evidence="6 13" id="KW-0831">Ubiquinone biosynthesis</keyword>
<dbReference type="InterPro" id="IPR010232">
    <property type="entry name" value="UbiB"/>
</dbReference>
<reference evidence="16" key="1">
    <citation type="journal article" date="2019" name="Int. J. Syst. Evol. Microbiol.">
        <title>The Global Catalogue of Microorganisms (GCM) 10K type strain sequencing project: providing services to taxonomists for standard genome sequencing and annotation.</title>
        <authorList>
            <consortium name="The Broad Institute Genomics Platform"/>
            <consortium name="The Broad Institute Genome Sequencing Center for Infectious Disease"/>
            <person name="Wu L."/>
            <person name="Ma J."/>
        </authorList>
    </citation>
    <scope>NUCLEOTIDE SEQUENCE [LARGE SCALE GENOMIC DNA]</scope>
    <source>
        <strain evidence="16">CGMCC 1.13718</strain>
    </source>
</reference>
<evidence type="ECO:0000256" key="13">
    <source>
        <dbReference type="HAMAP-Rule" id="MF_00414"/>
    </source>
</evidence>
<dbReference type="EMBL" id="JBHSVR010000001">
    <property type="protein sequence ID" value="MFC6633659.1"/>
    <property type="molecule type" value="Genomic_DNA"/>
</dbReference>
<protein>
    <recommendedName>
        <fullName evidence="13">Probable protein kinase UbiB</fullName>
        <ecNumber evidence="13">2.7.-.-</ecNumber>
    </recommendedName>
    <alternativeName>
        <fullName evidence="13">Ubiquinone biosynthesis protein UbiB</fullName>
    </alternativeName>
</protein>
<dbReference type="PANTHER" id="PTHR10566:SF113">
    <property type="entry name" value="PROTEIN ACTIVITY OF BC1 COMPLEX KINASE 7, CHLOROPLASTIC"/>
    <property type="match status" value="1"/>
</dbReference>
<dbReference type="Pfam" id="PF03109">
    <property type="entry name" value="ABC1"/>
    <property type="match status" value="1"/>
</dbReference>
<feature type="binding site" evidence="13">
    <location>
        <position position="146"/>
    </location>
    <ligand>
        <name>ATP</name>
        <dbReference type="ChEBI" id="CHEBI:30616"/>
    </ligand>
</feature>
<dbReference type="Proteomes" id="UP001596425">
    <property type="component" value="Unassembled WGS sequence"/>
</dbReference>
<comment type="similarity">
    <text evidence="2">Belongs to the protein kinase superfamily. ADCK protein kinase family.</text>
</comment>
<comment type="pathway">
    <text evidence="1 13">Cofactor biosynthesis; ubiquinone biosynthesis [regulation].</text>
</comment>
<keyword evidence="3 13" id="KW-1003">Cell membrane</keyword>
<dbReference type="HAMAP" id="MF_00414">
    <property type="entry name" value="UbiB"/>
    <property type="match status" value="1"/>
</dbReference>
<proteinExistence type="inferred from homology"/>
<evidence type="ECO:0000256" key="9">
    <source>
        <dbReference type="ARBA" id="ARBA00022777"/>
    </source>
</evidence>
<comment type="function">
    <text evidence="13">Is probably a protein kinase regulator of UbiI activity which is involved in aerobic coenzyme Q (ubiquinone) biosynthesis.</text>
</comment>
<feature type="domain" description="ABC1 atypical kinase-like" evidence="14">
    <location>
        <begin position="87"/>
        <end position="336"/>
    </location>
</feature>
<dbReference type="InterPro" id="IPR004147">
    <property type="entry name" value="ABC1_dom"/>
</dbReference>
<evidence type="ECO:0000256" key="6">
    <source>
        <dbReference type="ARBA" id="ARBA00022688"/>
    </source>
</evidence>
<keyword evidence="10 13" id="KW-0067">ATP-binding</keyword>
<keyword evidence="5 13" id="KW-0808">Transferase</keyword>
<keyword evidence="9 13" id="KW-0418">Kinase</keyword>
<comment type="caution">
    <text evidence="15">The sequence shown here is derived from an EMBL/GenBank/DDBJ whole genome shotgun (WGS) entry which is preliminary data.</text>
</comment>
<evidence type="ECO:0000256" key="1">
    <source>
        <dbReference type="ARBA" id="ARBA00005020"/>
    </source>
</evidence>
<evidence type="ECO:0000313" key="15">
    <source>
        <dbReference type="EMBL" id="MFC6633659.1"/>
    </source>
</evidence>
<keyword evidence="4" id="KW-0997">Cell inner membrane</keyword>
<evidence type="ECO:0000256" key="12">
    <source>
        <dbReference type="ARBA" id="ARBA00023136"/>
    </source>
</evidence>
<evidence type="ECO:0000313" key="16">
    <source>
        <dbReference type="Proteomes" id="UP001596425"/>
    </source>
</evidence>
<sequence>MPVARSFTIARVVLRYRLDQLLPLSRQPLWLRGLLSPLRLLPKSTLGRGERLRRALEELGPIFVKFGQLLSTRPDLLPPDIVEELDRLQDRVPPFPSEQCVGLVEKALGGSVDELFASFDRQPLASASVAQVHGAVLRSGESVVVKVLRPGIDRVIEQDLRLLNMFAGWIERWVPDGRRFRPVEVVEDYRHTIEGELDLVREAANGTQLKRNFANSPLLYIPEVYWDYTRENVLVLERIDGIPVTDVRQLQAQDTDMKLLAVRGVEIFFKQVFEHNFFHADMHPGNIFVSRSNPRRPQYIAIDTAIVGSLTREDQYYLARNLLAMFRRDYRMVAELHVQSGWVRRDTPVNSFEAAIRAVCEPIFEKPLGEISFARVLISLFQTARRFDMAVQPQLVLLQKTLLNIEGLGRQLYPQLDLWKTAHPFLERWMRERIHPKTIVGEIKRYGPEWLEKFPQLPQMVFSSLEQARELAPHLDTIGDKLAQSQRRGRRQYLRRVAGVLLAAGATALAAPELTAQLPPAAWAMGVAALALLLWP</sequence>
<dbReference type="SUPFAM" id="SSF56112">
    <property type="entry name" value="Protein kinase-like (PK-like)"/>
    <property type="match status" value="1"/>
</dbReference>
<evidence type="ECO:0000256" key="10">
    <source>
        <dbReference type="ARBA" id="ARBA00022840"/>
    </source>
</evidence>
<keyword evidence="16" id="KW-1185">Reference proteome</keyword>
<dbReference type="RefSeq" id="WP_193194493.1">
    <property type="nucleotide sequence ID" value="NZ_JACZFR010000061.1"/>
</dbReference>
<keyword evidence="7 13" id="KW-0812">Transmembrane</keyword>
<evidence type="ECO:0000256" key="11">
    <source>
        <dbReference type="ARBA" id="ARBA00022989"/>
    </source>
</evidence>
<feature type="active site" description="Proton acceptor" evidence="13">
    <location>
        <position position="281"/>
    </location>
</feature>